<feature type="repeat" description="Pumilio" evidence="2">
    <location>
        <begin position="77"/>
        <end position="112"/>
    </location>
</feature>
<evidence type="ECO:0000256" key="1">
    <source>
        <dbReference type="ARBA" id="ARBA00022737"/>
    </source>
</evidence>
<dbReference type="EMBL" id="CAXAMM010043462">
    <property type="protein sequence ID" value="CAK9110179.1"/>
    <property type="molecule type" value="Genomic_DNA"/>
</dbReference>
<proteinExistence type="predicted"/>
<dbReference type="InterPro" id="IPR011989">
    <property type="entry name" value="ARM-like"/>
</dbReference>
<dbReference type="PROSITE" id="PS50302">
    <property type="entry name" value="PUM"/>
    <property type="match status" value="1"/>
</dbReference>
<accession>A0ABP0SD62</accession>
<dbReference type="InterPro" id="IPR033133">
    <property type="entry name" value="PUM-HD"/>
</dbReference>
<dbReference type="PANTHER" id="PTHR12537">
    <property type="entry name" value="RNA BINDING PROTEIN PUMILIO-RELATED"/>
    <property type="match status" value="1"/>
</dbReference>
<dbReference type="SUPFAM" id="SSF48371">
    <property type="entry name" value="ARM repeat"/>
    <property type="match status" value="1"/>
</dbReference>
<comment type="caution">
    <text evidence="4">The sequence shown here is derived from an EMBL/GenBank/DDBJ whole genome shotgun (WGS) entry which is preliminary data.</text>
</comment>
<dbReference type="PROSITE" id="PS50303">
    <property type="entry name" value="PUM_HD"/>
    <property type="match status" value="1"/>
</dbReference>
<keyword evidence="5" id="KW-1185">Reference proteome</keyword>
<sequence>MMQSPVAWCKRWGPAVAELSGDLLSSPDPSCPCPSPVSVGTERIAECTCHDHATEKMIQKNAIERTGSRTAVELAQELKGHILDLAVCPHGNYVVQKVVSHLSVAASHFVLEELRGHAARTAKHRFACRILCRLLEFCGSASAELVEELLQEICRCPTGR</sequence>
<dbReference type="InterPro" id="IPR016024">
    <property type="entry name" value="ARM-type_fold"/>
</dbReference>
<dbReference type="InterPro" id="IPR001313">
    <property type="entry name" value="Pumilio_RNA-bd_rpt"/>
</dbReference>
<dbReference type="Gene3D" id="1.25.10.10">
    <property type="entry name" value="Leucine-rich Repeat Variant"/>
    <property type="match status" value="1"/>
</dbReference>
<reference evidence="4 5" key="1">
    <citation type="submission" date="2024-02" db="EMBL/GenBank/DDBJ databases">
        <authorList>
            <person name="Chen Y."/>
            <person name="Shah S."/>
            <person name="Dougan E. K."/>
            <person name="Thang M."/>
            <person name="Chan C."/>
        </authorList>
    </citation>
    <scope>NUCLEOTIDE SEQUENCE [LARGE SCALE GENOMIC DNA]</scope>
</reference>
<evidence type="ECO:0000313" key="5">
    <source>
        <dbReference type="Proteomes" id="UP001642464"/>
    </source>
</evidence>
<protein>
    <submittedName>
        <fullName evidence="4">mRNA-binding protein puf3 (Pumilio homology domain family member 3)</fullName>
    </submittedName>
</protein>
<evidence type="ECO:0000313" key="4">
    <source>
        <dbReference type="EMBL" id="CAK9110179.1"/>
    </source>
</evidence>
<name>A0ABP0SD62_9DINO</name>
<organism evidence="4 5">
    <name type="scientific">Durusdinium trenchii</name>
    <dbReference type="NCBI Taxonomy" id="1381693"/>
    <lineage>
        <taxon>Eukaryota</taxon>
        <taxon>Sar</taxon>
        <taxon>Alveolata</taxon>
        <taxon>Dinophyceae</taxon>
        <taxon>Suessiales</taxon>
        <taxon>Symbiodiniaceae</taxon>
        <taxon>Durusdinium</taxon>
    </lineage>
</organism>
<feature type="domain" description="PUM-HD" evidence="3">
    <location>
        <begin position="15"/>
        <end position="160"/>
    </location>
</feature>
<keyword evidence="1" id="KW-0677">Repeat</keyword>
<gene>
    <name evidence="4" type="ORF">SCF082_LOCUS51180</name>
</gene>
<evidence type="ECO:0000259" key="3">
    <source>
        <dbReference type="PROSITE" id="PS50303"/>
    </source>
</evidence>
<dbReference type="SMART" id="SM00025">
    <property type="entry name" value="Pumilio"/>
    <property type="match status" value="2"/>
</dbReference>
<evidence type="ECO:0000256" key="2">
    <source>
        <dbReference type="PROSITE-ProRule" id="PRU00317"/>
    </source>
</evidence>
<dbReference type="Proteomes" id="UP001642464">
    <property type="component" value="Unassembled WGS sequence"/>
</dbReference>
<dbReference type="Pfam" id="PF00806">
    <property type="entry name" value="PUF"/>
    <property type="match status" value="2"/>
</dbReference>